<dbReference type="InterPro" id="IPR011257">
    <property type="entry name" value="DNA_glycosylase"/>
</dbReference>
<dbReference type="Gene3D" id="1.10.340.30">
    <property type="entry name" value="Hypothetical protein, domain 2"/>
    <property type="match status" value="1"/>
</dbReference>
<dbReference type="EC" id="3.2.2.20" evidence="1"/>
<comment type="caution">
    <text evidence="1">The sequence shown here is derived from an EMBL/GenBank/DDBJ whole genome shotgun (WGS) entry which is preliminary data.</text>
</comment>
<sequence length="234" mass="26774">MDKTEHFEQIYQRASDRKGGENALLAMVSKPLEMDALLGISDDRWLAEFSKKVFQSGFVWRVVRQKWPAFEEVFFQFDIDKILMMPDEMLEKKASDPRIIRNLTKVRTIRENALMIKDVSDEHGSFAAFVAKRDPSDIVGLWDFLKSHGARLGGNTGAYALRFLGVDTFILSRDVETYFRHHDLISGSVRSKRSLSTIQSAFQYWQTTSGLSFQEISQILAFSVGDNFVLAETD</sequence>
<protein>
    <submittedName>
        <fullName evidence="1">DNA-3-methyladenine glycosylase I</fullName>
        <ecNumber evidence="1">3.2.2.20</ecNumber>
    </submittedName>
</protein>
<evidence type="ECO:0000313" key="2">
    <source>
        <dbReference type="Proteomes" id="UP001595478"/>
    </source>
</evidence>
<dbReference type="InterPro" id="IPR005019">
    <property type="entry name" value="Adenine_glyco"/>
</dbReference>
<dbReference type="EMBL" id="JBHRSW010000021">
    <property type="protein sequence ID" value="MFC3122404.1"/>
    <property type="molecule type" value="Genomic_DNA"/>
</dbReference>
<keyword evidence="2" id="KW-1185">Reference proteome</keyword>
<dbReference type="Proteomes" id="UP001595478">
    <property type="component" value="Unassembled WGS sequence"/>
</dbReference>
<keyword evidence="1" id="KW-0326">Glycosidase</keyword>
<dbReference type="InterPro" id="IPR052891">
    <property type="entry name" value="DNA-3mA_glycosylase"/>
</dbReference>
<dbReference type="PANTHER" id="PTHR30037">
    <property type="entry name" value="DNA-3-METHYLADENINE GLYCOSYLASE 1"/>
    <property type="match status" value="1"/>
</dbReference>
<gene>
    <name evidence="1" type="ORF">ACFOHL_12305</name>
</gene>
<dbReference type="PANTHER" id="PTHR30037:SF3">
    <property type="entry name" value="BLR0857 PROTEIN"/>
    <property type="match status" value="1"/>
</dbReference>
<organism evidence="1 2">
    <name type="scientific">Agaribacter flavus</name>
    <dbReference type="NCBI Taxonomy" id="1902781"/>
    <lineage>
        <taxon>Bacteria</taxon>
        <taxon>Pseudomonadati</taxon>
        <taxon>Pseudomonadota</taxon>
        <taxon>Gammaproteobacteria</taxon>
        <taxon>Alteromonadales</taxon>
        <taxon>Alteromonadaceae</taxon>
        <taxon>Agaribacter</taxon>
    </lineage>
</organism>
<keyword evidence="1" id="KW-0378">Hydrolase</keyword>
<dbReference type="RefSeq" id="WP_376920532.1">
    <property type="nucleotide sequence ID" value="NZ_JBHRSW010000021.1"/>
</dbReference>
<accession>A0ABV7FQ06</accession>
<name>A0ABV7FQ06_9ALTE</name>
<reference evidence="2" key="1">
    <citation type="journal article" date="2019" name="Int. J. Syst. Evol. Microbiol.">
        <title>The Global Catalogue of Microorganisms (GCM) 10K type strain sequencing project: providing services to taxonomists for standard genome sequencing and annotation.</title>
        <authorList>
            <consortium name="The Broad Institute Genomics Platform"/>
            <consortium name="The Broad Institute Genome Sequencing Center for Infectious Disease"/>
            <person name="Wu L."/>
            <person name="Ma J."/>
        </authorList>
    </citation>
    <scope>NUCLEOTIDE SEQUENCE [LARGE SCALE GENOMIC DNA]</scope>
    <source>
        <strain evidence="2">KCTC 52473</strain>
    </source>
</reference>
<dbReference type="GO" id="GO:0008725">
    <property type="term" value="F:DNA-3-methyladenine glycosylase activity"/>
    <property type="evidence" value="ECO:0007669"/>
    <property type="project" value="UniProtKB-EC"/>
</dbReference>
<evidence type="ECO:0000313" key="1">
    <source>
        <dbReference type="EMBL" id="MFC3122404.1"/>
    </source>
</evidence>
<dbReference type="SUPFAM" id="SSF48150">
    <property type="entry name" value="DNA-glycosylase"/>
    <property type="match status" value="1"/>
</dbReference>
<proteinExistence type="predicted"/>
<dbReference type="Pfam" id="PF03352">
    <property type="entry name" value="Adenine_glyco"/>
    <property type="match status" value="1"/>
</dbReference>